<dbReference type="InterPro" id="IPR005143">
    <property type="entry name" value="TF_LuxR_autoind-bd_dom"/>
</dbReference>
<gene>
    <name evidence="5" type="ORF">F4695_002201</name>
</gene>
<evidence type="ECO:0000313" key="6">
    <source>
        <dbReference type="Proteomes" id="UP000585437"/>
    </source>
</evidence>
<keyword evidence="2" id="KW-0238">DNA-binding</keyword>
<dbReference type="Gene3D" id="3.30.450.80">
    <property type="entry name" value="Transcription factor LuxR-like, autoinducer-binding domain"/>
    <property type="match status" value="1"/>
</dbReference>
<evidence type="ECO:0000259" key="4">
    <source>
        <dbReference type="PROSITE" id="PS50043"/>
    </source>
</evidence>
<feature type="domain" description="HTH luxR-type" evidence="4">
    <location>
        <begin position="126"/>
        <end position="191"/>
    </location>
</feature>
<dbReference type="SUPFAM" id="SSF46894">
    <property type="entry name" value="C-terminal effector domain of the bipartite response regulators"/>
    <property type="match status" value="1"/>
</dbReference>
<organism evidence="5 6">
    <name type="scientific">Rhizobium soli</name>
    <dbReference type="NCBI Taxonomy" id="424798"/>
    <lineage>
        <taxon>Bacteria</taxon>
        <taxon>Pseudomonadati</taxon>
        <taxon>Pseudomonadota</taxon>
        <taxon>Alphaproteobacteria</taxon>
        <taxon>Hyphomicrobiales</taxon>
        <taxon>Rhizobiaceae</taxon>
        <taxon>Rhizobium/Agrobacterium group</taxon>
        <taxon>Rhizobium</taxon>
    </lineage>
</organism>
<evidence type="ECO:0000313" key="5">
    <source>
        <dbReference type="EMBL" id="MBB6508852.1"/>
    </source>
</evidence>
<dbReference type="Pfam" id="PF03472">
    <property type="entry name" value="Autoind_bind"/>
    <property type="match status" value="1"/>
</dbReference>
<dbReference type="AlphaFoldDB" id="A0A7X0JLF0"/>
<dbReference type="PANTHER" id="PTHR44688:SF16">
    <property type="entry name" value="DNA-BINDING TRANSCRIPTIONAL ACTIVATOR DEVR_DOSR"/>
    <property type="match status" value="1"/>
</dbReference>
<dbReference type="InterPro" id="IPR000792">
    <property type="entry name" value="Tscrpt_reg_LuxR_C"/>
</dbReference>
<dbReference type="GO" id="GO:0003677">
    <property type="term" value="F:DNA binding"/>
    <property type="evidence" value="ECO:0007669"/>
    <property type="project" value="UniProtKB-KW"/>
</dbReference>
<dbReference type="InterPro" id="IPR036693">
    <property type="entry name" value="TF_LuxR_autoind-bd_dom_sf"/>
</dbReference>
<dbReference type="InterPro" id="IPR016032">
    <property type="entry name" value="Sig_transdc_resp-reg_C-effctor"/>
</dbReference>
<dbReference type="GO" id="GO:0006355">
    <property type="term" value="P:regulation of DNA-templated transcription"/>
    <property type="evidence" value="ECO:0007669"/>
    <property type="project" value="InterPro"/>
</dbReference>
<dbReference type="PROSITE" id="PS50043">
    <property type="entry name" value="HTH_LUXR_2"/>
    <property type="match status" value="1"/>
</dbReference>
<dbReference type="Pfam" id="PF00196">
    <property type="entry name" value="GerE"/>
    <property type="match status" value="1"/>
</dbReference>
<dbReference type="InterPro" id="IPR036388">
    <property type="entry name" value="WH-like_DNA-bd_sf"/>
</dbReference>
<dbReference type="SUPFAM" id="SSF75516">
    <property type="entry name" value="Pheromone-binding domain of LuxR-like quorum-sensing transcription factors"/>
    <property type="match status" value="1"/>
</dbReference>
<reference evidence="5 6" key="1">
    <citation type="submission" date="2020-08" db="EMBL/GenBank/DDBJ databases">
        <title>The Agave Microbiome: Exploring the role of microbial communities in plant adaptations to desert environments.</title>
        <authorList>
            <person name="Partida-Martinez L.P."/>
        </authorList>
    </citation>
    <scope>NUCLEOTIDE SEQUENCE [LARGE SCALE GENOMIC DNA]</scope>
    <source>
        <strain evidence="5 6">AS3.12</strain>
    </source>
</reference>
<name>A0A7X0JLF0_9HYPH</name>
<dbReference type="PRINTS" id="PR00038">
    <property type="entry name" value="HTHLUXR"/>
</dbReference>
<protein>
    <submittedName>
        <fullName evidence="5">LuxR family transcriptional regulator</fullName>
    </submittedName>
</protein>
<accession>A0A7X0JLF0</accession>
<dbReference type="PANTHER" id="PTHR44688">
    <property type="entry name" value="DNA-BINDING TRANSCRIPTIONAL ACTIVATOR DEVR_DOSR"/>
    <property type="match status" value="1"/>
</dbReference>
<dbReference type="EMBL" id="JACHBU010000003">
    <property type="protein sequence ID" value="MBB6508852.1"/>
    <property type="molecule type" value="Genomic_DNA"/>
</dbReference>
<dbReference type="Proteomes" id="UP000585437">
    <property type="component" value="Unassembled WGS sequence"/>
</dbReference>
<dbReference type="CDD" id="cd06170">
    <property type="entry name" value="LuxR_C_like"/>
    <property type="match status" value="1"/>
</dbReference>
<evidence type="ECO:0000256" key="2">
    <source>
        <dbReference type="ARBA" id="ARBA00023125"/>
    </source>
</evidence>
<dbReference type="Gene3D" id="1.10.10.10">
    <property type="entry name" value="Winged helix-like DNA-binding domain superfamily/Winged helix DNA-binding domain"/>
    <property type="match status" value="1"/>
</dbReference>
<evidence type="ECO:0000256" key="3">
    <source>
        <dbReference type="ARBA" id="ARBA00023163"/>
    </source>
</evidence>
<keyword evidence="3" id="KW-0804">Transcription</keyword>
<dbReference type="SMART" id="SM00421">
    <property type="entry name" value="HTH_LUXR"/>
    <property type="match status" value="1"/>
</dbReference>
<evidence type="ECO:0000256" key="1">
    <source>
        <dbReference type="ARBA" id="ARBA00023015"/>
    </source>
</evidence>
<proteinExistence type="predicted"/>
<sequence>MTLISRWPDSWVEVYRARKYTVIDPVMRMLNAAHRPFRWRDSILALKSDPHRSRMDRMMQEAGRHGLDDGYVFPIHGRNGFLGNMIIGGKPIDLSPTEISLFDTAAKRIFWRLLEIAGDATALEASARLDTQLTRREMEVMALLADGMTSHEIARSLDISNHTVDWYIHGLQEKLKAKNRQHVVAMAFRHGLVT</sequence>
<comment type="caution">
    <text evidence="5">The sequence shown here is derived from an EMBL/GenBank/DDBJ whole genome shotgun (WGS) entry which is preliminary data.</text>
</comment>
<keyword evidence="6" id="KW-1185">Reference proteome</keyword>
<keyword evidence="1" id="KW-0805">Transcription regulation</keyword>